<proteinExistence type="predicted"/>
<dbReference type="EMBL" id="MCBR01007649">
    <property type="protein sequence ID" value="RKF75756.1"/>
    <property type="molecule type" value="Genomic_DNA"/>
</dbReference>
<reference evidence="2 3" key="1">
    <citation type="journal article" date="2018" name="BMC Genomics">
        <title>Comparative genome analyses reveal sequence features reflecting distinct modes of host-adaptation between dicot and monocot powdery mildew.</title>
        <authorList>
            <person name="Wu Y."/>
            <person name="Ma X."/>
            <person name="Pan Z."/>
            <person name="Kale S.D."/>
            <person name="Song Y."/>
            <person name="King H."/>
            <person name="Zhang Q."/>
            <person name="Presley C."/>
            <person name="Deng X."/>
            <person name="Wei C.I."/>
            <person name="Xiao S."/>
        </authorList>
    </citation>
    <scope>NUCLEOTIDE SEQUENCE [LARGE SCALE GENOMIC DNA]</scope>
    <source>
        <strain evidence="2">UCSC1</strain>
    </source>
</reference>
<name>A0A420IMH6_9PEZI</name>
<evidence type="ECO:0008006" key="4">
    <source>
        <dbReference type="Google" id="ProtNLM"/>
    </source>
</evidence>
<organism evidence="2 3">
    <name type="scientific">Golovinomyces cichoracearum</name>
    <dbReference type="NCBI Taxonomy" id="62708"/>
    <lineage>
        <taxon>Eukaryota</taxon>
        <taxon>Fungi</taxon>
        <taxon>Dikarya</taxon>
        <taxon>Ascomycota</taxon>
        <taxon>Pezizomycotina</taxon>
        <taxon>Leotiomycetes</taxon>
        <taxon>Erysiphales</taxon>
        <taxon>Erysiphaceae</taxon>
        <taxon>Golovinomyces</taxon>
    </lineage>
</organism>
<comment type="caution">
    <text evidence="2">The sequence shown here is derived from an EMBL/GenBank/DDBJ whole genome shotgun (WGS) entry which is preliminary data.</text>
</comment>
<evidence type="ECO:0000313" key="2">
    <source>
        <dbReference type="EMBL" id="RKF75756.1"/>
    </source>
</evidence>
<sequence>MRLGTMFCKILLVTLIIGALHRFRAFLRQNCTDFSSDSLSESFVDSETNFLMHDAVPLRTVLSGASVFSFSLTFLYPEIHRP</sequence>
<protein>
    <recommendedName>
        <fullName evidence="4">Secreted protein</fullName>
    </recommendedName>
</protein>
<dbReference type="Proteomes" id="UP000285405">
    <property type="component" value="Unassembled WGS sequence"/>
</dbReference>
<gene>
    <name evidence="2" type="ORF">GcC1_c19870o21</name>
</gene>
<keyword evidence="1" id="KW-0732">Signal</keyword>
<accession>A0A420IMH6</accession>
<feature type="signal peptide" evidence="1">
    <location>
        <begin position="1"/>
        <end position="18"/>
    </location>
</feature>
<dbReference type="AlphaFoldDB" id="A0A420IMH6"/>
<evidence type="ECO:0000313" key="3">
    <source>
        <dbReference type="Proteomes" id="UP000285405"/>
    </source>
</evidence>
<evidence type="ECO:0000256" key="1">
    <source>
        <dbReference type="SAM" id="SignalP"/>
    </source>
</evidence>
<feature type="chain" id="PRO_5019511380" description="Secreted protein" evidence="1">
    <location>
        <begin position="19"/>
        <end position="82"/>
    </location>
</feature>